<dbReference type="AlphaFoldDB" id="A0A9Q1F8S3"/>
<accession>A0A9Q1F8S3</accession>
<protein>
    <submittedName>
        <fullName evidence="1">Uncharacterized protein</fullName>
    </submittedName>
</protein>
<reference evidence="1" key="1">
    <citation type="journal article" date="2023" name="Science">
        <title>Genome structures resolve the early diversification of teleost fishes.</title>
        <authorList>
            <person name="Parey E."/>
            <person name="Louis A."/>
            <person name="Montfort J."/>
            <person name="Bouchez O."/>
            <person name="Roques C."/>
            <person name="Iampietro C."/>
            <person name="Lluch J."/>
            <person name="Castinel A."/>
            <person name="Donnadieu C."/>
            <person name="Desvignes T."/>
            <person name="Floi Bucao C."/>
            <person name="Jouanno E."/>
            <person name="Wen M."/>
            <person name="Mejri S."/>
            <person name="Dirks R."/>
            <person name="Jansen H."/>
            <person name="Henkel C."/>
            <person name="Chen W.J."/>
            <person name="Zahm M."/>
            <person name="Cabau C."/>
            <person name="Klopp C."/>
            <person name="Thompson A.W."/>
            <person name="Robinson-Rechavi M."/>
            <person name="Braasch I."/>
            <person name="Lecointre G."/>
            <person name="Bobe J."/>
            <person name="Postlethwait J.H."/>
            <person name="Berthelot C."/>
            <person name="Roest Crollius H."/>
            <person name="Guiguen Y."/>
        </authorList>
    </citation>
    <scope>NUCLEOTIDE SEQUENCE</scope>
    <source>
        <strain evidence="1">WJC10195</strain>
    </source>
</reference>
<dbReference type="Gene3D" id="2.60.220.50">
    <property type="match status" value="1"/>
</dbReference>
<name>A0A9Q1F8S3_SYNKA</name>
<keyword evidence="2" id="KW-1185">Reference proteome</keyword>
<dbReference type="EMBL" id="JAINUF010000007">
    <property type="protein sequence ID" value="KAJ8353367.1"/>
    <property type="molecule type" value="Genomic_DNA"/>
</dbReference>
<dbReference type="InterPro" id="IPR046338">
    <property type="entry name" value="GAIN_dom_sf"/>
</dbReference>
<gene>
    <name evidence="1" type="ORF">SKAU_G00209340</name>
</gene>
<comment type="caution">
    <text evidence="1">The sequence shown here is derived from an EMBL/GenBank/DDBJ whole genome shotgun (WGS) entry which is preliminary data.</text>
</comment>
<dbReference type="Proteomes" id="UP001152622">
    <property type="component" value="Chromosome 7"/>
</dbReference>
<proteinExistence type="predicted"/>
<evidence type="ECO:0000313" key="2">
    <source>
        <dbReference type="Proteomes" id="UP001152622"/>
    </source>
</evidence>
<organism evidence="1 2">
    <name type="scientific">Synaphobranchus kaupii</name>
    <name type="common">Kaup's arrowtooth eel</name>
    <dbReference type="NCBI Taxonomy" id="118154"/>
    <lineage>
        <taxon>Eukaryota</taxon>
        <taxon>Metazoa</taxon>
        <taxon>Chordata</taxon>
        <taxon>Craniata</taxon>
        <taxon>Vertebrata</taxon>
        <taxon>Euteleostomi</taxon>
        <taxon>Actinopterygii</taxon>
        <taxon>Neopterygii</taxon>
        <taxon>Teleostei</taxon>
        <taxon>Anguilliformes</taxon>
        <taxon>Synaphobranchidae</taxon>
        <taxon>Synaphobranchus</taxon>
    </lineage>
</organism>
<sequence>MDVLRNSTVLNSKVISVTIKPTLEALSTPLDIEFSHLHNVSELSPLTLTPPTSALPFLKLQLAIQRASDPIHVAIL</sequence>
<evidence type="ECO:0000313" key="1">
    <source>
        <dbReference type="EMBL" id="KAJ8353367.1"/>
    </source>
</evidence>